<evidence type="ECO:0000256" key="1">
    <source>
        <dbReference type="SAM" id="SignalP"/>
    </source>
</evidence>
<dbReference type="EMBL" id="JAYJJQ010000017">
    <property type="protein sequence ID" value="MEB3070807.1"/>
    <property type="molecule type" value="Genomic_DNA"/>
</dbReference>
<dbReference type="Pfam" id="PF05305">
    <property type="entry name" value="DUF732"/>
    <property type="match status" value="1"/>
</dbReference>
<dbReference type="RefSeq" id="WP_329779650.1">
    <property type="nucleotide sequence ID" value="NZ_JAYJJQ010000017.1"/>
</dbReference>
<keyword evidence="1" id="KW-0732">Signal</keyword>
<proteinExistence type="predicted"/>
<feature type="signal peptide" evidence="1">
    <location>
        <begin position="1"/>
        <end position="23"/>
    </location>
</feature>
<name>A0ABU5Z087_9MYCO</name>
<evidence type="ECO:0000313" key="3">
    <source>
        <dbReference type="EMBL" id="MEB3070807.1"/>
    </source>
</evidence>
<feature type="domain" description="DUF732" evidence="2">
    <location>
        <begin position="28"/>
        <end position="98"/>
    </location>
</feature>
<reference evidence="3 4" key="1">
    <citation type="submission" date="2023-12" db="EMBL/GenBank/DDBJ databases">
        <title>Description of new species of Mycobacterium terrae complex isolated from sewage at the Sao Paulo Zoological Park Foundation in Brazil.</title>
        <authorList>
            <person name="Romagnoli C.L."/>
            <person name="Conceicao E.C."/>
            <person name="Machado E."/>
            <person name="Barreto L.B.P.F."/>
            <person name="Sharma A."/>
            <person name="Silva N.M."/>
            <person name="Marques L.E."/>
            <person name="Juliana M.A."/>
            <person name="Lourenco M.C.S."/>
            <person name="Digiampietri L.A."/>
            <person name="Suffys P.N."/>
            <person name="Viana-Niero C."/>
        </authorList>
    </citation>
    <scope>NUCLEOTIDE SEQUENCE [LARGE SCALE GENOMIC DNA]</scope>
    <source>
        <strain evidence="3 4">MYC017</strain>
    </source>
</reference>
<sequence>MKRILVTTLGAGCLLAFAAPAHADTDVDAYFIGAVDQAGIEYTSPQEAIGVAHEVCDYLAGGHRVEGAARALQISNRALSPKKTAKFVTYAAAAYCPELATG</sequence>
<comment type="caution">
    <text evidence="3">The sequence shown here is derived from an EMBL/GenBank/DDBJ whole genome shotgun (WGS) entry which is preliminary data.</text>
</comment>
<dbReference type="Proteomes" id="UP001299283">
    <property type="component" value="Unassembled WGS sequence"/>
</dbReference>
<evidence type="ECO:0000259" key="2">
    <source>
        <dbReference type="Pfam" id="PF05305"/>
    </source>
</evidence>
<feature type="chain" id="PRO_5046315997" evidence="1">
    <location>
        <begin position="24"/>
        <end position="102"/>
    </location>
</feature>
<organism evidence="3 4">
    <name type="scientific">[Mycobacterium] vasticus</name>
    <dbReference type="NCBI Taxonomy" id="2875777"/>
    <lineage>
        <taxon>Bacteria</taxon>
        <taxon>Bacillati</taxon>
        <taxon>Actinomycetota</taxon>
        <taxon>Actinomycetes</taxon>
        <taxon>Mycobacteriales</taxon>
        <taxon>Mycobacteriaceae</taxon>
        <taxon>Mycolicibacter</taxon>
    </lineage>
</organism>
<evidence type="ECO:0000313" key="4">
    <source>
        <dbReference type="Proteomes" id="UP001299283"/>
    </source>
</evidence>
<gene>
    <name evidence="3" type="ORF">K5L39_16605</name>
</gene>
<accession>A0ABU5Z087</accession>
<keyword evidence="4" id="KW-1185">Reference proteome</keyword>
<protein>
    <submittedName>
        <fullName evidence="3">DUF732 domain-containing protein</fullName>
    </submittedName>
</protein>
<dbReference type="InterPro" id="IPR007969">
    <property type="entry name" value="DUF732"/>
</dbReference>